<accession>X1DBP1</accession>
<comment type="caution">
    <text evidence="3">The sequence shown here is derived from an EMBL/GenBank/DDBJ whole genome shotgun (WGS) entry which is preliminary data.</text>
</comment>
<evidence type="ECO:0000256" key="1">
    <source>
        <dbReference type="SAM" id="MobiDB-lite"/>
    </source>
</evidence>
<dbReference type="AlphaFoldDB" id="X1DBP1"/>
<keyword evidence="2" id="KW-1133">Transmembrane helix</keyword>
<evidence type="ECO:0000256" key="2">
    <source>
        <dbReference type="SAM" id="Phobius"/>
    </source>
</evidence>
<dbReference type="EMBL" id="BART01031835">
    <property type="protein sequence ID" value="GAH17637.1"/>
    <property type="molecule type" value="Genomic_DNA"/>
</dbReference>
<keyword evidence="2" id="KW-0812">Transmembrane</keyword>
<feature type="non-terminal residue" evidence="3">
    <location>
        <position position="1"/>
    </location>
</feature>
<gene>
    <name evidence="3" type="ORF">S01H4_55204</name>
</gene>
<feature type="compositionally biased region" description="Gly residues" evidence="1">
    <location>
        <begin position="63"/>
        <end position="74"/>
    </location>
</feature>
<evidence type="ECO:0000313" key="3">
    <source>
        <dbReference type="EMBL" id="GAH17637.1"/>
    </source>
</evidence>
<proteinExistence type="predicted"/>
<feature type="transmembrane region" description="Helical" evidence="2">
    <location>
        <begin position="15"/>
        <end position="38"/>
    </location>
</feature>
<keyword evidence="2" id="KW-0472">Membrane</keyword>
<protein>
    <submittedName>
        <fullName evidence="3">Uncharacterized protein</fullName>
    </submittedName>
</protein>
<sequence length="74" mass="7784">GVSKLRAVYYNVKNYRAAILILIFLVCMPLVFISTSIIRINQPDLQFAQIPEPSSSSAQNTSGSGGGGGAVSPV</sequence>
<name>X1DBP1_9ZZZZ</name>
<reference evidence="3" key="1">
    <citation type="journal article" date="2014" name="Front. Microbiol.">
        <title>High frequency of phylogenetically diverse reductive dehalogenase-homologous genes in deep subseafloor sedimentary metagenomes.</title>
        <authorList>
            <person name="Kawai M."/>
            <person name="Futagami T."/>
            <person name="Toyoda A."/>
            <person name="Takaki Y."/>
            <person name="Nishi S."/>
            <person name="Hori S."/>
            <person name="Arai W."/>
            <person name="Tsubouchi T."/>
            <person name="Morono Y."/>
            <person name="Uchiyama I."/>
            <person name="Ito T."/>
            <person name="Fujiyama A."/>
            <person name="Inagaki F."/>
            <person name="Takami H."/>
        </authorList>
    </citation>
    <scope>NUCLEOTIDE SEQUENCE</scope>
    <source>
        <strain evidence="3">Expedition CK06-06</strain>
    </source>
</reference>
<organism evidence="3">
    <name type="scientific">marine sediment metagenome</name>
    <dbReference type="NCBI Taxonomy" id="412755"/>
    <lineage>
        <taxon>unclassified sequences</taxon>
        <taxon>metagenomes</taxon>
        <taxon>ecological metagenomes</taxon>
    </lineage>
</organism>
<feature type="region of interest" description="Disordered" evidence="1">
    <location>
        <begin position="50"/>
        <end position="74"/>
    </location>
</feature>